<dbReference type="Pfam" id="PF23768">
    <property type="entry name" value="DUF7167"/>
    <property type="match status" value="1"/>
</dbReference>
<proteinExistence type="predicted"/>
<organism evidence="2 3">
    <name type="scientific">Nonomuraea purpurea</name>
    <dbReference type="NCBI Taxonomy" id="1849276"/>
    <lineage>
        <taxon>Bacteria</taxon>
        <taxon>Bacillati</taxon>
        <taxon>Actinomycetota</taxon>
        <taxon>Actinomycetes</taxon>
        <taxon>Streptosporangiales</taxon>
        <taxon>Streptosporangiaceae</taxon>
        <taxon>Nonomuraea</taxon>
    </lineage>
</organism>
<accession>A0ABV8FYP9</accession>
<comment type="caution">
    <text evidence="2">The sequence shown here is derived from an EMBL/GenBank/DDBJ whole genome shotgun (WGS) entry which is preliminary data.</text>
</comment>
<gene>
    <name evidence="2" type="ORF">ACFOY2_05080</name>
</gene>
<dbReference type="RefSeq" id="WP_379526723.1">
    <property type="nucleotide sequence ID" value="NZ_JBHSBI010000002.1"/>
</dbReference>
<evidence type="ECO:0000313" key="3">
    <source>
        <dbReference type="Proteomes" id="UP001595851"/>
    </source>
</evidence>
<evidence type="ECO:0000259" key="1">
    <source>
        <dbReference type="Pfam" id="PF23768"/>
    </source>
</evidence>
<dbReference type="Proteomes" id="UP001595851">
    <property type="component" value="Unassembled WGS sequence"/>
</dbReference>
<keyword evidence="3" id="KW-1185">Reference proteome</keyword>
<dbReference type="InterPro" id="IPR055591">
    <property type="entry name" value="DUF7167"/>
</dbReference>
<reference evidence="3" key="1">
    <citation type="journal article" date="2019" name="Int. J. Syst. Evol. Microbiol.">
        <title>The Global Catalogue of Microorganisms (GCM) 10K type strain sequencing project: providing services to taxonomists for standard genome sequencing and annotation.</title>
        <authorList>
            <consortium name="The Broad Institute Genomics Platform"/>
            <consortium name="The Broad Institute Genome Sequencing Center for Infectious Disease"/>
            <person name="Wu L."/>
            <person name="Ma J."/>
        </authorList>
    </citation>
    <scope>NUCLEOTIDE SEQUENCE [LARGE SCALE GENOMIC DNA]</scope>
    <source>
        <strain evidence="3">TBRC 1276</strain>
    </source>
</reference>
<feature type="domain" description="DUF7167" evidence="1">
    <location>
        <begin position="7"/>
        <end position="66"/>
    </location>
</feature>
<name>A0ABV8FYP9_9ACTN</name>
<sequence>MSDEETIKLKVDLSIGLANAKQEDVIDSGILKADWDAMTNDKRDEAARVAWEEWAWEYIEGGWDVVGA</sequence>
<protein>
    <recommendedName>
        <fullName evidence="1">DUF7167 domain-containing protein</fullName>
    </recommendedName>
</protein>
<dbReference type="EMBL" id="JBHSBI010000002">
    <property type="protein sequence ID" value="MFC4006583.1"/>
    <property type="molecule type" value="Genomic_DNA"/>
</dbReference>
<evidence type="ECO:0000313" key="2">
    <source>
        <dbReference type="EMBL" id="MFC4006583.1"/>
    </source>
</evidence>